<dbReference type="InterPro" id="IPR002182">
    <property type="entry name" value="NB-ARC"/>
</dbReference>
<dbReference type="SUPFAM" id="SSF48452">
    <property type="entry name" value="TPR-like"/>
    <property type="match status" value="2"/>
</dbReference>
<dbReference type="PANTHER" id="PTHR47691">
    <property type="entry name" value="REGULATOR-RELATED"/>
    <property type="match status" value="1"/>
</dbReference>
<dbReference type="eggNOG" id="COG3629">
    <property type="taxonomic scope" value="Bacteria"/>
</dbReference>
<dbReference type="Pfam" id="PF00931">
    <property type="entry name" value="NB-ARC"/>
    <property type="match status" value="1"/>
</dbReference>
<sequence>MLNWEDTLWSGTRGVALVDARFMILGQTGIRVGDAVDRQWGPLKLRAMLGALLAQPRVSLPAAELADWVWSDDGDLPRNPVQTLYSYSWRIRRALDSMQDRVELVVANGAYRLDVDRRSVDYFQFRDRLERARGLVRRGDHQQALDVIRGAFSLWGDQRLLEDLRSGRADAWRHRIRLNVLLPAYDLLCGEYLVLGYYPEVLEVLEDLDHKEHPALLKRRLEALYRLSRTEEATELFFSAYKGFKADVNDAAADDLREFHDHLKEYGIAGSRQRESVAGVLVPEQLPLDVPMFVGHEEKFTELDTAAANPGVVVIDGVGGVGKTAFAVHWSHTRRQQFPGGVLFADLQGFSDSAIVDASFVVDRFLQGLGVPPDRIANPDHRMAKLQSVLSGREVLVVLDNVRNTTQIHSLLPLFSSSVVIVTSRSRLSGLSARLAPQRISIGPLSMDDAGALLVDRIGGRARDRVELVELTRVCQGLPIVLKVLANHIATRPAVPLSEFVKHFRERDVLDLGATHGPRAVFMQSLRALDSDAGVLFRTIGAHPGPSITVGLAAVMAELPRRRVHEAMDALAEAHLLEQAGELDRFKLHDLLREFSAGLLEDEQERSALELRMLEHYLRTAERADQMMFSTRVRVPTPDSEQDAGAIEFESAAAAHHWCSAEAQNLLASVRLAFHAGHYEHAVSIPQLVGEIWLRQGNTVEVLNLLHAGLAAAKFLGASAEEESSALLLQIGFTYLLRQEYGRAEHHVHLAHLGFARAEGDQSLAIATCLHTGARILVATGSIVMGIDSHERALLMLRQSGSEARSMEIGFLYRAGEAYKHAFEYARAASYYHQALALAREVGDEASEATVLHLLGALNFAREHAAEARGFAEASLLKYARLHAVALAGEVCALLSEIELEDGRLFEAKQYARQAIRLCGRAGASLHEATALHVLSRILERVAQFDGAVEALERAHVIFADLDRERAEVIAAELRELQVELALPTARSESPVLEPGCEPGS</sequence>
<dbReference type="STRING" id="40571.SAMN05660733_01427"/>
<dbReference type="PRINTS" id="PR00364">
    <property type="entry name" value="DISEASERSIST"/>
</dbReference>
<keyword evidence="3" id="KW-1185">Reference proteome</keyword>
<feature type="domain" description="Bacterial transcriptional activator" evidence="1">
    <location>
        <begin position="120"/>
        <end position="264"/>
    </location>
</feature>
<dbReference type="SMART" id="SM01043">
    <property type="entry name" value="BTAD"/>
    <property type="match status" value="1"/>
</dbReference>
<dbReference type="Gene3D" id="1.25.40.10">
    <property type="entry name" value="Tetratricopeptide repeat domain"/>
    <property type="match status" value="2"/>
</dbReference>
<dbReference type="Gene3D" id="3.40.50.300">
    <property type="entry name" value="P-loop containing nucleotide triphosphate hydrolases"/>
    <property type="match status" value="1"/>
</dbReference>
<protein>
    <submittedName>
        <fullName evidence="2">NB-ARC domain-containing protein</fullName>
    </submittedName>
</protein>
<evidence type="ECO:0000313" key="2">
    <source>
        <dbReference type="EMBL" id="SMC71099.1"/>
    </source>
</evidence>
<reference evidence="3" key="1">
    <citation type="submission" date="2017-04" db="EMBL/GenBank/DDBJ databases">
        <authorList>
            <person name="Varghese N."/>
            <person name="Submissions S."/>
        </authorList>
    </citation>
    <scope>NUCLEOTIDE SEQUENCE [LARGE SCALE GENOMIC DNA]</scope>
    <source>
        <strain evidence="3">DSM 44073</strain>
    </source>
</reference>
<evidence type="ECO:0000313" key="3">
    <source>
        <dbReference type="Proteomes" id="UP000192840"/>
    </source>
</evidence>
<dbReference type="EMBL" id="FWYC01000004">
    <property type="protein sequence ID" value="SMC71099.1"/>
    <property type="molecule type" value="Genomic_DNA"/>
</dbReference>
<dbReference type="InterPro" id="IPR027417">
    <property type="entry name" value="P-loop_NTPase"/>
</dbReference>
<proteinExistence type="predicted"/>
<name>A0A1W2BDV8_9PSEU</name>
<dbReference type="InterPro" id="IPR036388">
    <property type="entry name" value="WH-like_DNA-bd_sf"/>
</dbReference>
<organism evidence="2 3">
    <name type="scientific">Lentzea albidocapillata</name>
    <dbReference type="NCBI Taxonomy" id="40571"/>
    <lineage>
        <taxon>Bacteria</taxon>
        <taxon>Bacillati</taxon>
        <taxon>Actinomycetota</taxon>
        <taxon>Actinomycetes</taxon>
        <taxon>Pseudonocardiales</taxon>
        <taxon>Pseudonocardiaceae</taxon>
        <taxon>Lentzea</taxon>
    </lineage>
</organism>
<dbReference type="PANTHER" id="PTHR47691:SF3">
    <property type="entry name" value="HTH-TYPE TRANSCRIPTIONAL REGULATOR RV0890C-RELATED"/>
    <property type="match status" value="1"/>
</dbReference>
<dbReference type="Proteomes" id="UP000192840">
    <property type="component" value="Unassembled WGS sequence"/>
</dbReference>
<dbReference type="Gene3D" id="1.10.10.10">
    <property type="entry name" value="Winged helix-like DNA-binding domain superfamily/Winged helix DNA-binding domain"/>
    <property type="match status" value="1"/>
</dbReference>
<gene>
    <name evidence="2" type="ORF">SAMN05660733_01427</name>
</gene>
<dbReference type="AlphaFoldDB" id="A0A1W2BDV8"/>
<dbReference type="GO" id="GO:0043531">
    <property type="term" value="F:ADP binding"/>
    <property type="evidence" value="ECO:0007669"/>
    <property type="project" value="InterPro"/>
</dbReference>
<evidence type="ECO:0000259" key="1">
    <source>
        <dbReference type="SMART" id="SM01043"/>
    </source>
</evidence>
<dbReference type="InterPro" id="IPR005158">
    <property type="entry name" value="BTAD"/>
</dbReference>
<accession>A0A1W2BDV8</accession>
<dbReference type="eggNOG" id="COG3903">
    <property type="taxonomic scope" value="Bacteria"/>
</dbReference>
<dbReference type="SUPFAM" id="SSF52540">
    <property type="entry name" value="P-loop containing nucleoside triphosphate hydrolases"/>
    <property type="match status" value="1"/>
</dbReference>
<dbReference type="Pfam" id="PF03704">
    <property type="entry name" value="BTAD"/>
    <property type="match status" value="1"/>
</dbReference>
<dbReference type="InterPro" id="IPR011990">
    <property type="entry name" value="TPR-like_helical_dom_sf"/>
</dbReference>